<keyword evidence="1" id="KW-0812">Transmembrane</keyword>
<feature type="transmembrane region" description="Helical" evidence="1">
    <location>
        <begin position="35"/>
        <end position="55"/>
    </location>
</feature>
<evidence type="ECO:0000313" key="2">
    <source>
        <dbReference type="EMBL" id="GAA0545537.1"/>
    </source>
</evidence>
<gene>
    <name evidence="2" type="ORF">GCM10009098_11360</name>
</gene>
<proteinExistence type="predicted"/>
<dbReference type="EMBL" id="BAAAEO010000002">
    <property type="protein sequence ID" value="GAA0545537.1"/>
    <property type="molecule type" value="Genomic_DNA"/>
</dbReference>
<evidence type="ECO:0000256" key="1">
    <source>
        <dbReference type="SAM" id="Phobius"/>
    </source>
</evidence>
<sequence length="87" mass="9834">MAAKHWAAVLFGLPLTIALIGILALLFPGEAQRSVLPWLLFTFPVWVLIMALMYLSRSNKKLWLLLTVLTVFSYSLLWLIKTYVVAG</sequence>
<reference evidence="2 3" key="1">
    <citation type="journal article" date="2019" name="Int. J. Syst. Evol. Microbiol.">
        <title>The Global Catalogue of Microorganisms (GCM) 10K type strain sequencing project: providing services to taxonomists for standard genome sequencing and annotation.</title>
        <authorList>
            <consortium name="The Broad Institute Genomics Platform"/>
            <consortium name="The Broad Institute Genome Sequencing Center for Infectious Disease"/>
            <person name="Wu L."/>
            <person name="Ma J."/>
        </authorList>
    </citation>
    <scope>NUCLEOTIDE SEQUENCE [LARGE SCALE GENOMIC DNA]</scope>
    <source>
        <strain evidence="2 3">JCM 14331</strain>
    </source>
</reference>
<feature type="transmembrane region" description="Helical" evidence="1">
    <location>
        <begin position="7"/>
        <end position="29"/>
    </location>
</feature>
<name>A0ABN1DJW3_9GAMM</name>
<dbReference type="RefSeq" id="WP_226766142.1">
    <property type="nucleotide sequence ID" value="NZ_BAAAEO010000002.1"/>
</dbReference>
<comment type="caution">
    <text evidence="2">The sequence shown here is derived from an EMBL/GenBank/DDBJ whole genome shotgun (WGS) entry which is preliminary data.</text>
</comment>
<keyword evidence="1" id="KW-0472">Membrane</keyword>
<protein>
    <submittedName>
        <fullName evidence="2">Uncharacterized protein</fullName>
    </submittedName>
</protein>
<keyword evidence="3" id="KW-1185">Reference proteome</keyword>
<organism evidence="2 3">
    <name type="scientific">Rheinheimera aquimaris</name>
    <dbReference type="NCBI Taxonomy" id="412437"/>
    <lineage>
        <taxon>Bacteria</taxon>
        <taxon>Pseudomonadati</taxon>
        <taxon>Pseudomonadota</taxon>
        <taxon>Gammaproteobacteria</taxon>
        <taxon>Chromatiales</taxon>
        <taxon>Chromatiaceae</taxon>
        <taxon>Rheinheimera</taxon>
    </lineage>
</organism>
<feature type="transmembrane region" description="Helical" evidence="1">
    <location>
        <begin position="62"/>
        <end position="80"/>
    </location>
</feature>
<keyword evidence="1" id="KW-1133">Transmembrane helix</keyword>
<accession>A0ABN1DJW3</accession>
<dbReference type="Proteomes" id="UP001501169">
    <property type="component" value="Unassembled WGS sequence"/>
</dbReference>
<evidence type="ECO:0000313" key="3">
    <source>
        <dbReference type="Proteomes" id="UP001501169"/>
    </source>
</evidence>